<proteinExistence type="predicted"/>
<evidence type="ECO:0000256" key="1">
    <source>
        <dbReference type="SAM" id="MobiDB-lite"/>
    </source>
</evidence>
<dbReference type="Proteomes" id="UP000009172">
    <property type="component" value="Unassembled WGS sequence"/>
</dbReference>
<feature type="region of interest" description="Disordered" evidence="1">
    <location>
        <begin position="1"/>
        <end position="63"/>
    </location>
</feature>
<name>F2SB94_TRIT1</name>
<protein>
    <submittedName>
        <fullName evidence="2">Uncharacterized protein</fullName>
    </submittedName>
</protein>
<accession>F2SB94</accession>
<evidence type="ECO:0000313" key="3">
    <source>
        <dbReference type="Proteomes" id="UP000009172"/>
    </source>
</evidence>
<sequence length="63" mass="6978">MRRKRKAVAGGPEEALWGDDSRTLDDCGGDGLKLTEEEEEEEEEEELTAEQEEVNAAAQADIK</sequence>
<organism evidence="2 3">
    <name type="scientific">Trichophyton tonsurans (strain CBS 112818)</name>
    <name type="common">Scalp ringworm fungus</name>
    <dbReference type="NCBI Taxonomy" id="647933"/>
    <lineage>
        <taxon>Eukaryota</taxon>
        <taxon>Fungi</taxon>
        <taxon>Dikarya</taxon>
        <taxon>Ascomycota</taxon>
        <taxon>Pezizomycotina</taxon>
        <taxon>Eurotiomycetes</taxon>
        <taxon>Eurotiomycetidae</taxon>
        <taxon>Onygenales</taxon>
        <taxon>Arthrodermataceae</taxon>
        <taxon>Trichophyton</taxon>
    </lineage>
</organism>
<evidence type="ECO:0000313" key="2">
    <source>
        <dbReference type="EMBL" id="EGE00844.1"/>
    </source>
</evidence>
<feature type="compositionally biased region" description="Low complexity" evidence="1">
    <location>
        <begin position="54"/>
        <end position="63"/>
    </location>
</feature>
<feature type="compositionally biased region" description="Acidic residues" evidence="1">
    <location>
        <begin position="36"/>
        <end position="53"/>
    </location>
</feature>
<gene>
    <name evidence="2" type="ORF">TESG_08674</name>
</gene>
<dbReference type="EMBL" id="GG698557">
    <property type="protein sequence ID" value="EGE00844.1"/>
    <property type="molecule type" value="Genomic_DNA"/>
</dbReference>
<keyword evidence="3" id="KW-1185">Reference proteome</keyword>
<dbReference type="HOGENOM" id="CLU_2905771_0_0_1"/>
<dbReference type="AlphaFoldDB" id="F2SB94"/>
<reference evidence="3" key="1">
    <citation type="journal article" date="2012" name="MBio">
        <title>Comparative genome analysis of Trichophyton rubrum and related dermatophytes reveals candidate genes involved in infection.</title>
        <authorList>
            <person name="Martinez D.A."/>
            <person name="Oliver B.G."/>
            <person name="Graeser Y."/>
            <person name="Goldberg J.M."/>
            <person name="Li W."/>
            <person name="Martinez-Rossi N.M."/>
            <person name="Monod M."/>
            <person name="Shelest E."/>
            <person name="Barton R.C."/>
            <person name="Birch E."/>
            <person name="Brakhage A.A."/>
            <person name="Chen Z."/>
            <person name="Gurr S.J."/>
            <person name="Heiman D."/>
            <person name="Heitman J."/>
            <person name="Kosti I."/>
            <person name="Rossi A."/>
            <person name="Saif S."/>
            <person name="Samalova M."/>
            <person name="Saunders C.W."/>
            <person name="Shea T."/>
            <person name="Summerbell R.C."/>
            <person name="Xu J."/>
            <person name="Young S."/>
            <person name="Zeng Q."/>
            <person name="Birren B.W."/>
            <person name="Cuomo C.A."/>
            <person name="White T.C."/>
        </authorList>
    </citation>
    <scope>NUCLEOTIDE SEQUENCE [LARGE SCALE GENOMIC DNA]</scope>
    <source>
        <strain evidence="3">CBS 112818</strain>
    </source>
</reference>